<evidence type="ECO:0000256" key="12">
    <source>
        <dbReference type="ARBA" id="ARBA00023157"/>
    </source>
</evidence>
<evidence type="ECO:0000259" key="17">
    <source>
        <dbReference type="PROSITE" id="PS52012"/>
    </source>
</evidence>
<keyword evidence="4" id="KW-1003">Cell membrane</keyword>
<evidence type="ECO:0000256" key="14">
    <source>
        <dbReference type="ARBA" id="ARBA00023288"/>
    </source>
</evidence>
<name>A0AAJ0GQ03_9PEZI</name>
<dbReference type="SMART" id="SM00747">
    <property type="entry name" value="CFEM"/>
    <property type="match status" value="1"/>
</dbReference>
<keyword evidence="8 15" id="KW-0479">Metal-binding</keyword>
<evidence type="ECO:0000256" key="1">
    <source>
        <dbReference type="ARBA" id="ARBA00004609"/>
    </source>
</evidence>
<sequence length="272" mass="26362">MKISVSAVFAVVGVVAVAAAEDYPANMPACGKTCGDNMLAKAGEFNCTGTDVKPCICEKADFGYGIHDCNVQSCPDVDQANIAIGWANNMCANAGKPINIPSATAVSAAGGASGSPVATSSVVTTIISGSSTFVTTSVTTVFGSGAGSSENVSPTPITTSTWTSVFTSGSLTTTLTGETTVSGVSGVAGATSVPQTTVTSPIVSTQTSGSSTFETTVGSTTIVSSVTGDALSSELSSQASDATSTSSGQGAQVTAAPALGVLAAAGIAVALL</sequence>
<gene>
    <name evidence="18" type="ORF">B0T15DRAFT_557428</name>
</gene>
<keyword evidence="9 16" id="KW-0732">Signal</keyword>
<keyword evidence="11" id="KW-0472">Membrane</keyword>
<dbReference type="GO" id="GO:0005576">
    <property type="term" value="C:extracellular region"/>
    <property type="evidence" value="ECO:0007669"/>
    <property type="project" value="UniProtKB-SubCell"/>
</dbReference>
<keyword evidence="19" id="KW-1185">Reference proteome</keyword>
<keyword evidence="7" id="KW-0336">GPI-anchor</keyword>
<feature type="signal peptide" evidence="16">
    <location>
        <begin position="1"/>
        <end position="20"/>
    </location>
</feature>
<evidence type="ECO:0000313" key="19">
    <source>
        <dbReference type="Proteomes" id="UP001273166"/>
    </source>
</evidence>
<dbReference type="PROSITE" id="PS52012">
    <property type="entry name" value="CFEM"/>
    <property type="match status" value="1"/>
</dbReference>
<dbReference type="PANTHER" id="PTHR37928">
    <property type="entry name" value="CFEM DOMAIN PROTEIN (AFU_ORTHOLOGUE AFUA_6G14090)"/>
    <property type="match status" value="1"/>
</dbReference>
<evidence type="ECO:0000256" key="4">
    <source>
        <dbReference type="ARBA" id="ARBA00022475"/>
    </source>
</evidence>
<evidence type="ECO:0000256" key="16">
    <source>
        <dbReference type="SAM" id="SignalP"/>
    </source>
</evidence>
<keyword evidence="5" id="KW-0964">Secreted</keyword>
<dbReference type="GO" id="GO:0098552">
    <property type="term" value="C:side of membrane"/>
    <property type="evidence" value="ECO:0007669"/>
    <property type="project" value="UniProtKB-KW"/>
</dbReference>
<dbReference type="Pfam" id="PF05730">
    <property type="entry name" value="CFEM"/>
    <property type="match status" value="1"/>
</dbReference>
<dbReference type="InterPro" id="IPR008427">
    <property type="entry name" value="Extracellular_membr_CFEM_dom"/>
</dbReference>
<feature type="binding site" description="axial binding residue" evidence="15">
    <location>
        <position position="51"/>
    </location>
    <ligand>
        <name>heme</name>
        <dbReference type="ChEBI" id="CHEBI:30413"/>
    </ligand>
    <ligandPart>
        <name>Fe</name>
        <dbReference type="ChEBI" id="CHEBI:18248"/>
    </ligandPart>
</feature>
<comment type="caution">
    <text evidence="18">The sequence shown here is derived from an EMBL/GenBank/DDBJ whole genome shotgun (WGS) entry which is preliminary data.</text>
</comment>
<feature type="chain" id="PRO_5042603092" description="CFEM domain-containing protein" evidence="16">
    <location>
        <begin position="21"/>
        <end position="272"/>
    </location>
</feature>
<keyword evidence="14" id="KW-0449">Lipoprotein</keyword>
<dbReference type="GeneID" id="87889275"/>
<evidence type="ECO:0000256" key="7">
    <source>
        <dbReference type="ARBA" id="ARBA00022622"/>
    </source>
</evidence>
<dbReference type="Proteomes" id="UP001273166">
    <property type="component" value="Unassembled WGS sequence"/>
</dbReference>
<reference evidence="18" key="1">
    <citation type="journal article" date="2023" name="Mol. Phylogenet. Evol.">
        <title>Genome-scale phylogeny and comparative genomics of the fungal order Sordariales.</title>
        <authorList>
            <person name="Hensen N."/>
            <person name="Bonometti L."/>
            <person name="Westerberg I."/>
            <person name="Brannstrom I.O."/>
            <person name="Guillou S."/>
            <person name="Cros-Aarteil S."/>
            <person name="Calhoun S."/>
            <person name="Haridas S."/>
            <person name="Kuo A."/>
            <person name="Mondo S."/>
            <person name="Pangilinan J."/>
            <person name="Riley R."/>
            <person name="LaButti K."/>
            <person name="Andreopoulos B."/>
            <person name="Lipzen A."/>
            <person name="Chen C."/>
            <person name="Yan M."/>
            <person name="Daum C."/>
            <person name="Ng V."/>
            <person name="Clum A."/>
            <person name="Steindorff A."/>
            <person name="Ohm R.A."/>
            <person name="Martin F."/>
            <person name="Silar P."/>
            <person name="Natvig D.O."/>
            <person name="Lalanne C."/>
            <person name="Gautier V."/>
            <person name="Ament-Velasquez S.L."/>
            <person name="Kruys A."/>
            <person name="Hutchinson M.I."/>
            <person name="Powell A.J."/>
            <person name="Barry K."/>
            <person name="Miller A.N."/>
            <person name="Grigoriev I.V."/>
            <person name="Debuchy R."/>
            <person name="Gladieux P."/>
            <person name="Hiltunen Thoren M."/>
            <person name="Johannesson H."/>
        </authorList>
    </citation>
    <scope>NUCLEOTIDE SEQUENCE</scope>
    <source>
        <strain evidence="18">CBS 333.67</strain>
    </source>
</reference>
<comment type="caution">
    <text evidence="15">Lacks conserved residue(s) required for the propagation of feature annotation.</text>
</comment>
<evidence type="ECO:0000256" key="8">
    <source>
        <dbReference type="ARBA" id="ARBA00022723"/>
    </source>
</evidence>
<evidence type="ECO:0000313" key="18">
    <source>
        <dbReference type="EMBL" id="KAK3304012.1"/>
    </source>
</evidence>
<evidence type="ECO:0000256" key="15">
    <source>
        <dbReference type="PROSITE-ProRule" id="PRU01356"/>
    </source>
</evidence>
<evidence type="ECO:0000256" key="13">
    <source>
        <dbReference type="ARBA" id="ARBA00023180"/>
    </source>
</evidence>
<accession>A0AAJ0GQ03</accession>
<dbReference type="GO" id="GO:0046872">
    <property type="term" value="F:metal ion binding"/>
    <property type="evidence" value="ECO:0007669"/>
    <property type="project" value="UniProtKB-UniRule"/>
</dbReference>
<comment type="similarity">
    <text evidence="3">Belongs to the RBT5 family.</text>
</comment>
<dbReference type="GO" id="GO:0005886">
    <property type="term" value="C:plasma membrane"/>
    <property type="evidence" value="ECO:0007669"/>
    <property type="project" value="UniProtKB-SubCell"/>
</dbReference>
<keyword evidence="6 15" id="KW-0349">Heme</keyword>
<evidence type="ECO:0000256" key="6">
    <source>
        <dbReference type="ARBA" id="ARBA00022617"/>
    </source>
</evidence>
<evidence type="ECO:0000256" key="9">
    <source>
        <dbReference type="ARBA" id="ARBA00022729"/>
    </source>
</evidence>
<keyword evidence="10 15" id="KW-0408">Iron</keyword>
<dbReference type="PANTHER" id="PTHR37928:SF1">
    <property type="entry name" value="CFEM DOMAIN PROTEIN (AFU_ORTHOLOGUE AFUA_6G14090)"/>
    <property type="match status" value="1"/>
</dbReference>
<dbReference type="EMBL" id="JAUDZG010000005">
    <property type="protein sequence ID" value="KAK3304012.1"/>
    <property type="molecule type" value="Genomic_DNA"/>
</dbReference>
<keyword evidence="13" id="KW-0325">Glycoprotein</keyword>
<proteinExistence type="inferred from homology"/>
<dbReference type="AlphaFoldDB" id="A0AAJ0GQ03"/>
<evidence type="ECO:0000256" key="11">
    <source>
        <dbReference type="ARBA" id="ARBA00023136"/>
    </source>
</evidence>
<comment type="subcellular location">
    <subcellularLocation>
        <location evidence="1">Cell membrane</location>
        <topology evidence="1">Lipid-anchor</topology>
        <topology evidence="1">GPI-anchor</topology>
    </subcellularLocation>
    <subcellularLocation>
        <location evidence="2">Secreted</location>
    </subcellularLocation>
</comment>
<evidence type="ECO:0000256" key="3">
    <source>
        <dbReference type="ARBA" id="ARBA00010031"/>
    </source>
</evidence>
<keyword evidence="12" id="KW-1015">Disulfide bond</keyword>
<evidence type="ECO:0000256" key="5">
    <source>
        <dbReference type="ARBA" id="ARBA00022525"/>
    </source>
</evidence>
<feature type="domain" description="CFEM" evidence="17">
    <location>
        <begin position="1"/>
        <end position="115"/>
    </location>
</feature>
<evidence type="ECO:0000256" key="10">
    <source>
        <dbReference type="ARBA" id="ARBA00023004"/>
    </source>
</evidence>
<evidence type="ECO:0000256" key="2">
    <source>
        <dbReference type="ARBA" id="ARBA00004613"/>
    </source>
</evidence>
<protein>
    <recommendedName>
        <fullName evidence="17">CFEM domain-containing protein</fullName>
    </recommendedName>
</protein>
<dbReference type="RefSeq" id="XP_062719792.1">
    <property type="nucleotide sequence ID" value="XM_062870446.1"/>
</dbReference>
<dbReference type="InterPro" id="IPR051735">
    <property type="entry name" value="CFEM_domain"/>
</dbReference>
<reference evidence="18" key="2">
    <citation type="submission" date="2023-06" db="EMBL/GenBank/DDBJ databases">
        <authorList>
            <consortium name="Lawrence Berkeley National Laboratory"/>
            <person name="Mondo S.J."/>
            <person name="Hensen N."/>
            <person name="Bonometti L."/>
            <person name="Westerberg I."/>
            <person name="Brannstrom I.O."/>
            <person name="Guillou S."/>
            <person name="Cros-Aarteil S."/>
            <person name="Calhoun S."/>
            <person name="Haridas S."/>
            <person name="Kuo A."/>
            <person name="Pangilinan J."/>
            <person name="Riley R."/>
            <person name="Labutti K."/>
            <person name="Andreopoulos B."/>
            <person name="Lipzen A."/>
            <person name="Chen C."/>
            <person name="Yanf M."/>
            <person name="Daum C."/>
            <person name="Ng V."/>
            <person name="Clum A."/>
            <person name="Steindorff A."/>
            <person name="Ohm R."/>
            <person name="Martin F."/>
            <person name="Silar P."/>
            <person name="Natvig D."/>
            <person name="Lalanne C."/>
            <person name="Gautier V."/>
            <person name="Ament-Velasquez S.L."/>
            <person name="Kruys A."/>
            <person name="Hutchinson M.I."/>
            <person name="Powell A.J."/>
            <person name="Barry K."/>
            <person name="Miller A.N."/>
            <person name="Grigoriev I.V."/>
            <person name="Debuchy R."/>
            <person name="Gladieux P."/>
            <person name="Thoren M.H."/>
            <person name="Johannesson H."/>
        </authorList>
    </citation>
    <scope>NUCLEOTIDE SEQUENCE</scope>
    <source>
        <strain evidence="18">CBS 333.67</strain>
    </source>
</reference>
<organism evidence="18 19">
    <name type="scientific">Chaetomium strumarium</name>
    <dbReference type="NCBI Taxonomy" id="1170767"/>
    <lineage>
        <taxon>Eukaryota</taxon>
        <taxon>Fungi</taxon>
        <taxon>Dikarya</taxon>
        <taxon>Ascomycota</taxon>
        <taxon>Pezizomycotina</taxon>
        <taxon>Sordariomycetes</taxon>
        <taxon>Sordariomycetidae</taxon>
        <taxon>Sordariales</taxon>
        <taxon>Chaetomiaceae</taxon>
        <taxon>Chaetomium</taxon>
    </lineage>
</organism>